<sequence length="300" mass="33324">MSLFFKNRTKKYLKSISCGIFDNDYANAFAQTKVAEIVRRHLAEQDGRQKKVLIYGLDGARADSMGYVIPGNDETITGHSCRARYSAITELKETGGLYLSYAGGDPQDPKTLQQTSTAQGWAAILTGKWGLENGVQKHVEKRTDVPTVLMEAALAGKRALFASIWPDHFTITYKGEIAQAKEKQLPLMFQQVQDEEELQALMLDQIDSGCDVLFGINEFPDHNGHSTGFGPGNCRYVAGIANADRLAFELMEHIKSRAAYQKEDWLFLITSDHGGHDRGHGTQCIEDRATFIACNKKLKA</sequence>
<dbReference type="SUPFAM" id="SSF53649">
    <property type="entry name" value="Alkaline phosphatase-like"/>
    <property type="match status" value="1"/>
</dbReference>
<dbReference type="Gene3D" id="3.40.720.10">
    <property type="entry name" value="Alkaline Phosphatase, subunit A"/>
    <property type="match status" value="1"/>
</dbReference>
<comment type="caution">
    <text evidence="1">The sequence shown here is derived from an EMBL/GenBank/DDBJ whole genome shotgun (WGS) entry which is preliminary data.</text>
</comment>
<dbReference type="Proteomes" id="UP000824125">
    <property type="component" value="Unassembled WGS sequence"/>
</dbReference>
<evidence type="ECO:0000313" key="2">
    <source>
        <dbReference type="Proteomes" id="UP000824125"/>
    </source>
</evidence>
<reference evidence="1" key="1">
    <citation type="submission" date="2020-10" db="EMBL/GenBank/DDBJ databases">
        <authorList>
            <person name="Gilroy R."/>
        </authorList>
    </citation>
    <scope>NUCLEOTIDE SEQUENCE</scope>
    <source>
        <strain evidence="1">CHK176-6737</strain>
    </source>
</reference>
<dbReference type="InterPro" id="IPR017850">
    <property type="entry name" value="Alkaline_phosphatase_core_sf"/>
</dbReference>
<accession>A0A9D1SNY9</accession>
<dbReference type="EMBL" id="DVNM01000036">
    <property type="protein sequence ID" value="HIU69619.1"/>
    <property type="molecule type" value="Genomic_DNA"/>
</dbReference>
<evidence type="ECO:0008006" key="3">
    <source>
        <dbReference type="Google" id="ProtNLM"/>
    </source>
</evidence>
<gene>
    <name evidence="1" type="ORF">IAD23_06645</name>
</gene>
<name>A0A9D1SNY9_9FIRM</name>
<organism evidence="1 2">
    <name type="scientific">Candidatus Scybalenecus merdavium</name>
    <dbReference type="NCBI Taxonomy" id="2840939"/>
    <lineage>
        <taxon>Bacteria</taxon>
        <taxon>Bacillati</taxon>
        <taxon>Bacillota</taxon>
        <taxon>Clostridia</taxon>
        <taxon>Eubacteriales</taxon>
        <taxon>Oscillospiraceae</taxon>
        <taxon>Oscillospiraceae incertae sedis</taxon>
        <taxon>Candidatus Scybalenecus</taxon>
    </lineage>
</organism>
<protein>
    <recommendedName>
        <fullName evidence="3">Type I phosphodiesterase / nucleotide pyrophosphatase</fullName>
    </recommendedName>
</protein>
<reference evidence="1" key="2">
    <citation type="journal article" date="2021" name="PeerJ">
        <title>Extensive microbial diversity within the chicken gut microbiome revealed by metagenomics and culture.</title>
        <authorList>
            <person name="Gilroy R."/>
            <person name="Ravi A."/>
            <person name="Getino M."/>
            <person name="Pursley I."/>
            <person name="Horton D.L."/>
            <person name="Alikhan N.F."/>
            <person name="Baker D."/>
            <person name="Gharbi K."/>
            <person name="Hall N."/>
            <person name="Watson M."/>
            <person name="Adriaenssens E.M."/>
            <person name="Foster-Nyarko E."/>
            <person name="Jarju S."/>
            <person name="Secka A."/>
            <person name="Antonio M."/>
            <person name="Oren A."/>
            <person name="Chaudhuri R.R."/>
            <person name="La Ragione R."/>
            <person name="Hildebrand F."/>
            <person name="Pallen M.J."/>
        </authorList>
    </citation>
    <scope>NUCLEOTIDE SEQUENCE</scope>
    <source>
        <strain evidence="1">CHK176-6737</strain>
    </source>
</reference>
<evidence type="ECO:0000313" key="1">
    <source>
        <dbReference type="EMBL" id="HIU69619.1"/>
    </source>
</evidence>
<proteinExistence type="predicted"/>
<dbReference type="AlphaFoldDB" id="A0A9D1SNY9"/>